<gene>
    <name evidence="1" type="ORF">FKW44_014781</name>
</gene>
<evidence type="ECO:0000313" key="2">
    <source>
        <dbReference type="Proteomes" id="UP000595437"/>
    </source>
</evidence>
<evidence type="ECO:0000313" key="1">
    <source>
        <dbReference type="EMBL" id="QQP40657.1"/>
    </source>
</evidence>
<organism evidence="1 2">
    <name type="scientific">Caligus rogercresseyi</name>
    <name type="common">Sea louse</name>
    <dbReference type="NCBI Taxonomy" id="217165"/>
    <lineage>
        <taxon>Eukaryota</taxon>
        <taxon>Metazoa</taxon>
        <taxon>Ecdysozoa</taxon>
        <taxon>Arthropoda</taxon>
        <taxon>Crustacea</taxon>
        <taxon>Multicrustacea</taxon>
        <taxon>Hexanauplia</taxon>
        <taxon>Copepoda</taxon>
        <taxon>Siphonostomatoida</taxon>
        <taxon>Caligidae</taxon>
        <taxon>Caligus</taxon>
    </lineage>
</organism>
<dbReference type="AlphaFoldDB" id="A0A7T8GZM7"/>
<proteinExistence type="predicted"/>
<protein>
    <submittedName>
        <fullName evidence="1">Uncharacterized protein</fullName>
    </submittedName>
</protein>
<name>A0A7T8GZM7_CALRO</name>
<keyword evidence="2" id="KW-1185">Reference proteome</keyword>
<sequence>MEFKKALLKYFECKETHTIEQMEVVPIVINWRGVMSERTYRALIGTVGMTPKYVKYVQLKVLTASHMI</sequence>
<dbReference type="EMBL" id="CP045899">
    <property type="protein sequence ID" value="QQP40657.1"/>
    <property type="molecule type" value="Genomic_DNA"/>
</dbReference>
<dbReference type="Proteomes" id="UP000595437">
    <property type="component" value="Chromosome 10"/>
</dbReference>
<accession>A0A7T8GZM7</accession>
<reference evidence="2" key="1">
    <citation type="submission" date="2021-01" db="EMBL/GenBank/DDBJ databases">
        <title>Caligus Genome Assembly.</title>
        <authorList>
            <person name="Gallardo-Escarate C."/>
        </authorList>
    </citation>
    <scope>NUCLEOTIDE SEQUENCE [LARGE SCALE GENOMIC DNA]</scope>
</reference>